<comment type="caution">
    <text evidence="1">The sequence shown here is derived from an EMBL/GenBank/DDBJ whole genome shotgun (WGS) entry which is preliminary data.</text>
</comment>
<evidence type="ECO:0000313" key="1">
    <source>
        <dbReference type="EMBL" id="NEC90480.1"/>
    </source>
</evidence>
<dbReference type="EMBL" id="JAAGLU010000032">
    <property type="protein sequence ID" value="NEC90480.1"/>
    <property type="molecule type" value="Genomic_DNA"/>
</dbReference>
<protein>
    <submittedName>
        <fullName evidence="1">Uncharacterized protein</fullName>
    </submittedName>
</protein>
<accession>A0A6B3C2E6</accession>
<proteinExistence type="predicted"/>
<sequence length="168" mass="17298">MQFPTFLAGQTLTAALLNSIPPVLKYKAAGTDRATATLSDDPDLTFAVEANAVYEMRGVLRVNTTDATNGDFNLSWTVPSGAQGLWSGIGQPATATATDGTVRTMGSTISASRAYGAIISGGNELAIVVHSLLVTSSAGTYAVNWARSGSAGTVSLMAFSYLTLTRVG</sequence>
<gene>
    <name evidence="1" type="ORF">G3I71_32815</name>
</gene>
<organism evidence="1">
    <name type="scientific">Streptomyces sp. SID12501</name>
    <dbReference type="NCBI Taxonomy" id="2706042"/>
    <lineage>
        <taxon>Bacteria</taxon>
        <taxon>Bacillati</taxon>
        <taxon>Actinomycetota</taxon>
        <taxon>Actinomycetes</taxon>
        <taxon>Kitasatosporales</taxon>
        <taxon>Streptomycetaceae</taxon>
        <taxon>Streptomyces</taxon>
    </lineage>
</organism>
<dbReference type="RefSeq" id="WP_164320358.1">
    <property type="nucleotide sequence ID" value="NZ_JAAGLU010000032.1"/>
</dbReference>
<reference evidence="1" key="1">
    <citation type="submission" date="2020-01" db="EMBL/GenBank/DDBJ databases">
        <title>Insect and environment-associated Actinomycetes.</title>
        <authorList>
            <person name="Currrie C."/>
            <person name="Chevrette M."/>
            <person name="Carlson C."/>
            <person name="Stubbendieck R."/>
            <person name="Wendt-Pienkowski E."/>
        </authorList>
    </citation>
    <scope>NUCLEOTIDE SEQUENCE</scope>
    <source>
        <strain evidence="1">SID12501</strain>
    </source>
</reference>
<name>A0A6B3C2E6_9ACTN</name>
<dbReference type="AlphaFoldDB" id="A0A6B3C2E6"/>